<evidence type="ECO:0000256" key="5">
    <source>
        <dbReference type="ARBA" id="ARBA00024029"/>
    </source>
</evidence>
<evidence type="ECO:0000256" key="2">
    <source>
        <dbReference type="ARBA" id="ARBA00022723"/>
    </source>
</evidence>
<evidence type="ECO:0000256" key="3">
    <source>
        <dbReference type="ARBA" id="ARBA00022801"/>
    </source>
</evidence>
<dbReference type="RefSeq" id="WP_014260842.1">
    <property type="nucleotide sequence ID" value="NC_016629.1"/>
</dbReference>
<dbReference type="GO" id="GO:0009231">
    <property type="term" value="P:riboflavin biosynthetic process"/>
    <property type="evidence" value="ECO:0007669"/>
    <property type="project" value="TreeGrafter"/>
</dbReference>
<reference evidence="6 7" key="1">
    <citation type="journal article" date="2011" name="J. Bacteriol.">
        <title>Genome sequence of the mercury-methylating and pleomorphic Desulfovibrio africanus Strain Walvis Bay.</title>
        <authorList>
            <person name="Brown S.D."/>
            <person name="Wall J.D."/>
            <person name="Kucken A.M."/>
            <person name="Gilmour C.C."/>
            <person name="Podar M."/>
            <person name="Brandt C.C."/>
            <person name="Teshima H."/>
            <person name="Detter J.C."/>
            <person name="Han C.S."/>
            <person name="Land M.L."/>
            <person name="Lucas S."/>
            <person name="Han J."/>
            <person name="Pennacchio L."/>
            <person name="Nolan M."/>
            <person name="Pitluck S."/>
            <person name="Woyke T."/>
            <person name="Goodwin L."/>
            <person name="Palumbo A.V."/>
            <person name="Elias D.A."/>
        </authorList>
    </citation>
    <scope>NUCLEOTIDE SEQUENCE [LARGE SCALE GENOMIC DNA]</scope>
    <source>
        <strain evidence="6 7">Walvis Bay</strain>
    </source>
</reference>
<organism evidence="6 7">
    <name type="scientific">Desulfocurvibacter africanus subsp. africanus str. Walvis Bay</name>
    <dbReference type="NCBI Taxonomy" id="690850"/>
    <lineage>
        <taxon>Bacteria</taxon>
        <taxon>Pseudomonadati</taxon>
        <taxon>Thermodesulfobacteriota</taxon>
        <taxon>Desulfovibrionia</taxon>
        <taxon>Desulfovibrionales</taxon>
        <taxon>Desulfovibrionaceae</taxon>
        <taxon>Desulfocurvibacter</taxon>
    </lineage>
</organism>
<dbReference type="PANTHER" id="PTHR35005:SF1">
    <property type="entry name" value="2-AMINO-5-FORMYLAMINO-6-RIBOSYLAMINOPYRIMIDIN-4(3H)-ONE 5'-MONOPHOSPHATE DEFORMYLASE"/>
    <property type="match status" value="1"/>
</dbReference>
<dbReference type="Gene3D" id="3.40.50.10310">
    <property type="entry name" value="Creatininase"/>
    <property type="match status" value="1"/>
</dbReference>
<keyword evidence="4" id="KW-0862">Zinc</keyword>
<name>F3Z1P1_DESAF</name>
<keyword evidence="3" id="KW-0378">Hydrolase</keyword>
<comment type="cofactor">
    <cofactor evidence="1">
        <name>Zn(2+)</name>
        <dbReference type="ChEBI" id="CHEBI:29105"/>
    </cofactor>
</comment>
<evidence type="ECO:0000313" key="7">
    <source>
        <dbReference type="Proteomes" id="UP000007844"/>
    </source>
</evidence>
<dbReference type="InterPro" id="IPR024087">
    <property type="entry name" value="Creatininase-like_sf"/>
</dbReference>
<dbReference type="GO" id="GO:0016811">
    <property type="term" value="F:hydrolase activity, acting on carbon-nitrogen (but not peptide) bonds, in linear amides"/>
    <property type="evidence" value="ECO:0007669"/>
    <property type="project" value="TreeGrafter"/>
</dbReference>
<dbReference type="PANTHER" id="PTHR35005">
    <property type="entry name" value="3-DEHYDRO-SCYLLO-INOSOSE HYDROLASE"/>
    <property type="match status" value="1"/>
</dbReference>
<evidence type="ECO:0000256" key="4">
    <source>
        <dbReference type="ARBA" id="ARBA00022833"/>
    </source>
</evidence>
<dbReference type="STRING" id="690850.Desaf_2864"/>
<sequence>MLLMEQTWPDVRAYLERCRTIIIPLGSVEQHGLALPLGTDAFIAQAMAQEAGRRTQRLVAPILAPGMSLYVHMDFPGTISFMPDTYTAMIRDCVASLHRHGFRNFLLVNGHGGNEGCIQNAMAEMGYRLPGMKYTWAQWWRMPEINAREDEVGLGRVGHGGGSEAALIMHVRSGLVKSELFGRDMKEARFRTSQDLVRTHVTETGIIDAQQERATAEIGAELFELTVTRLTAMLADLESPA</sequence>
<proteinExistence type="inferred from homology"/>
<dbReference type="KEGG" id="daf:Desaf_2864"/>
<dbReference type="GO" id="GO:0046872">
    <property type="term" value="F:metal ion binding"/>
    <property type="evidence" value="ECO:0007669"/>
    <property type="project" value="UniProtKB-KW"/>
</dbReference>
<dbReference type="Pfam" id="PF02633">
    <property type="entry name" value="Creatininase"/>
    <property type="match status" value="1"/>
</dbReference>
<comment type="similarity">
    <text evidence="5">Belongs to the creatininase superfamily.</text>
</comment>
<keyword evidence="7" id="KW-1185">Reference proteome</keyword>
<evidence type="ECO:0000313" key="6">
    <source>
        <dbReference type="EMBL" id="EGJ51176.1"/>
    </source>
</evidence>
<dbReference type="Proteomes" id="UP000007844">
    <property type="component" value="Chromosome"/>
</dbReference>
<dbReference type="HOGENOM" id="CLU_055029_2_1_7"/>
<keyword evidence="2" id="KW-0479">Metal-binding</keyword>
<evidence type="ECO:0000256" key="1">
    <source>
        <dbReference type="ARBA" id="ARBA00001947"/>
    </source>
</evidence>
<accession>F3Z1P1</accession>
<dbReference type="EMBL" id="CP003221">
    <property type="protein sequence ID" value="EGJ51176.1"/>
    <property type="molecule type" value="Genomic_DNA"/>
</dbReference>
<dbReference type="eggNOG" id="COG1402">
    <property type="taxonomic scope" value="Bacteria"/>
</dbReference>
<gene>
    <name evidence="6" type="ORF">Desaf_2864</name>
</gene>
<dbReference type="AlphaFoldDB" id="F3Z1P1"/>
<protein>
    <submittedName>
        <fullName evidence="6">Creatininase</fullName>
    </submittedName>
</protein>
<dbReference type="SUPFAM" id="SSF102215">
    <property type="entry name" value="Creatininase"/>
    <property type="match status" value="1"/>
</dbReference>
<dbReference type="InterPro" id="IPR003785">
    <property type="entry name" value="Creatininase/forma_Hydrolase"/>
</dbReference>